<evidence type="ECO:0000313" key="3">
    <source>
        <dbReference type="Proteomes" id="UP000293568"/>
    </source>
</evidence>
<dbReference type="KEGG" id="pprt:ET464_02005"/>
<dbReference type="RefSeq" id="WP_129437801.1">
    <property type="nucleotide sequence ID" value="NZ_CP035492.1"/>
</dbReference>
<protein>
    <submittedName>
        <fullName evidence="2">Uncharacterized protein</fullName>
    </submittedName>
</protein>
<feature type="chain" id="PRO_5039013789" evidence="1">
    <location>
        <begin position="24"/>
        <end position="299"/>
    </location>
</feature>
<feature type="signal peptide" evidence="1">
    <location>
        <begin position="1"/>
        <end position="23"/>
    </location>
</feature>
<evidence type="ECO:0000256" key="1">
    <source>
        <dbReference type="SAM" id="SignalP"/>
    </source>
</evidence>
<dbReference type="OrthoDB" id="2475185at2"/>
<keyword evidence="1" id="KW-0732">Signal</keyword>
<gene>
    <name evidence="2" type="ORF">ET464_02005</name>
</gene>
<reference evidence="2 3" key="1">
    <citation type="submission" date="2019-01" db="EMBL/GenBank/DDBJ databases">
        <title>Genome sequencing of strain FW100M-2.</title>
        <authorList>
            <person name="Heo J."/>
            <person name="Kim S.-J."/>
            <person name="Kim J.-S."/>
            <person name="Hong S.-B."/>
            <person name="Kwon S.-W."/>
        </authorList>
    </citation>
    <scope>NUCLEOTIDE SEQUENCE [LARGE SCALE GENOMIC DNA]</scope>
    <source>
        <strain evidence="2 3">FW100M-2</strain>
    </source>
</reference>
<name>A0A4P6ER48_9BACL</name>
<dbReference type="Proteomes" id="UP000293568">
    <property type="component" value="Chromosome"/>
</dbReference>
<dbReference type="AlphaFoldDB" id="A0A4P6ER48"/>
<proteinExistence type="predicted"/>
<evidence type="ECO:0000313" key="2">
    <source>
        <dbReference type="EMBL" id="QAY65334.1"/>
    </source>
</evidence>
<dbReference type="EMBL" id="CP035492">
    <property type="protein sequence ID" value="QAY65334.1"/>
    <property type="molecule type" value="Genomic_DNA"/>
</dbReference>
<keyword evidence="3" id="KW-1185">Reference proteome</keyword>
<sequence length="299" mass="33265">MSLSKRYRFTVMLLLLLLGTVSAPFNWTTYAAPDNTGSIPTEVEQSAKEWIAAIAKQPEFASWKNASYSINPLGPGTHGWLVIVRKDNGSVGYLVVNAVANNNVQQYQLGEYGLGRPPFDASMLELALKRLELIPSSAAVQDQIYVHPLMAAWKLDGKYADAFSGEGLPVDSQTWAAAQSEEQQRWSELLFQLPAIGLADITDSAANSSFNPYYTLPWLLGQPLPDTGEDKLKMLLKEHKQLIYTSESFDQAYRYVWAVTGYQQWANQTVYAALEAAEADGSKRYIPLQLLHELGGFYL</sequence>
<organism evidence="2 3">
    <name type="scientific">Paenibacillus protaetiae</name>
    <dbReference type="NCBI Taxonomy" id="2509456"/>
    <lineage>
        <taxon>Bacteria</taxon>
        <taxon>Bacillati</taxon>
        <taxon>Bacillota</taxon>
        <taxon>Bacilli</taxon>
        <taxon>Bacillales</taxon>
        <taxon>Paenibacillaceae</taxon>
        <taxon>Paenibacillus</taxon>
    </lineage>
</organism>
<accession>A0A4P6ER48</accession>